<protein>
    <submittedName>
        <fullName evidence="3">Uncharacterized protein</fullName>
    </submittedName>
</protein>
<accession>A0A8X6WWV4</accession>
<evidence type="ECO:0000256" key="1">
    <source>
        <dbReference type="SAM" id="MobiDB-lite"/>
    </source>
</evidence>
<comment type="caution">
    <text evidence="3">The sequence shown here is derived from an EMBL/GenBank/DDBJ whole genome shotgun (WGS) entry which is preliminary data.</text>
</comment>
<gene>
    <name evidence="3" type="ORF">TNIN_305691</name>
</gene>
<feature type="region of interest" description="Disordered" evidence="1">
    <location>
        <begin position="43"/>
        <end position="75"/>
    </location>
</feature>
<dbReference type="AlphaFoldDB" id="A0A8X6WWV4"/>
<evidence type="ECO:0000256" key="2">
    <source>
        <dbReference type="SAM" id="SignalP"/>
    </source>
</evidence>
<proteinExistence type="predicted"/>
<sequence>MSMKKCLSTSIALDMLLSLTSDRDDSEIEADQDTSSEFQLLQNLDKPSKSSNTVDKANPYAKQPKKRKRFEIVHV</sequence>
<feature type="chain" id="PRO_5036458005" evidence="2">
    <location>
        <begin position="23"/>
        <end position="75"/>
    </location>
</feature>
<evidence type="ECO:0000313" key="4">
    <source>
        <dbReference type="Proteomes" id="UP000886998"/>
    </source>
</evidence>
<name>A0A8X6WWV4_9ARAC</name>
<organism evidence="3 4">
    <name type="scientific">Trichonephila inaurata madagascariensis</name>
    <dbReference type="NCBI Taxonomy" id="2747483"/>
    <lineage>
        <taxon>Eukaryota</taxon>
        <taxon>Metazoa</taxon>
        <taxon>Ecdysozoa</taxon>
        <taxon>Arthropoda</taxon>
        <taxon>Chelicerata</taxon>
        <taxon>Arachnida</taxon>
        <taxon>Araneae</taxon>
        <taxon>Araneomorphae</taxon>
        <taxon>Entelegynae</taxon>
        <taxon>Araneoidea</taxon>
        <taxon>Nephilidae</taxon>
        <taxon>Trichonephila</taxon>
        <taxon>Trichonephila inaurata</taxon>
    </lineage>
</organism>
<keyword evidence="4" id="KW-1185">Reference proteome</keyword>
<dbReference type="EMBL" id="BMAV01002862">
    <property type="protein sequence ID" value="GFY42072.1"/>
    <property type="molecule type" value="Genomic_DNA"/>
</dbReference>
<evidence type="ECO:0000313" key="3">
    <source>
        <dbReference type="EMBL" id="GFY42072.1"/>
    </source>
</evidence>
<feature type="signal peptide" evidence="2">
    <location>
        <begin position="1"/>
        <end position="22"/>
    </location>
</feature>
<reference evidence="3" key="1">
    <citation type="submission" date="2020-08" db="EMBL/GenBank/DDBJ databases">
        <title>Multicomponent nature underlies the extraordinary mechanical properties of spider dragline silk.</title>
        <authorList>
            <person name="Kono N."/>
            <person name="Nakamura H."/>
            <person name="Mori M."/>
            <person name="Yoshida Y."/>
            <person name="Ohtoshi R."/>
            <person name="Malay A.D."/>
            <person name="Moran D.A.P."/>
            <person name="Tomita M."/>
            <person name="Numata K."/>
            <person name="Arakawa K."/>
        </authorList>
    </citation>
    <scope>NUCLEOTIDE SEQUENCE</scope>
</reference>
<dbReference type="Proteomes" id="UP000886998">
    <property type="component" value="Unassembled WGS sequence"/>
</dbReference>
<keyword evidence="2" id="KW-0732">Signal</keyword>